<dbReference type="InterPro" id="IPR015424">
    <property type="entry name" value="PyrdxlP-dep_Trfase"/>
</dbReference>
<gene>
    <name evidence="4" type="ORF">A3J54_01280</name>
</gene>
<name>A0A1G2GAZ6_9BACT</name>
<evidence type="ECO:0000313" key="5">
    <source>
        <dbReference type="Proteomes" id="UP000176576"/>
    </source>
</evidence>
<feature type="modified residue" description="N6-(pyridoxal phosphate)lysine" evidence="2">
    <location>
        <position position="185"/>
    </location>
</feature>
<dbReference type="Gene3D" id="3.40.640.10">
    <property type="entry name" value="Type I PLP-dependent aspartate aminotransferase-like (Major domain)"/>
    <property type="match status" value="1"/>
</dbReference>
<dbReference type="PIRSF" id="PIRSF000390">
    <property type="entry name" value="PLP_StrS"/>
    <property type="match status" value="1"/>
</dbReference>
<organism evidence="4 5">
    <name type="scientific">Candidatus Ryanbacteria bacterium RIFCSPHIGHO2_02_FULL_45_13b</name>
    <dbReference type="NCBI Taxonomy" id="1802117"/>
    <lineage>
        <taxon>Bacteria</taxon>
        <taxon>Candidatus Ryaniibacteriota</taxon>
    </lineage>
</organism>
<feature type="active site" description="Proton acceptor" evidence="1">
    <location>
        <position position="185"/>
    </location>
</feature>
<evidence type="ECO:0000256" key="1">
    <source>
        <dbReference type="PIRSR" id="PIRSR000390-1"/>
    </source>
</evidence>
<dbReference type="CDD" id="cd00616">
    <property type="entry name" value="AHBA_syn"/>
    <property type="match status" value="1"/>
</dbReference>
<evidence type="ECO:0000256" key="3">
    <source>
        <dbReference type="RuleBase" id="RU004508"/>
    </source>
</evidence>
<dbReference type="PANTHER" id="PTHR30244:SF34">
    <property type="entry name" value="DTDP-4-AMINO-4,6-DIDEOXYGALACTOSE TRANSAMINASE"/>
    <property type="match status" value="1"/>
</dbReference>
<sequence>MNVPTTKPYFPPEDIEEILKGMEEILSSGRFIKGRFLSAFEEEFARFVGARYAIATSSGTAALELVYRYFDVKGKEVITPTNTFIATSNAVLFAGGRPVLADMDADTLCLDVADVEKRVTPQTCGVVLVHMVGFITPQIEKIRSLCKERNLFFVEDASHAHGASYNGIKAGTWGDAAVFSCLATKVMTTGGVGGVITTNTENLALFARSLRFHGEDKTRGIQDRIGNNWMLSEPQALIGYVQTKRLSEIVEKRMAIAKRYDEVFGEISRLKIFSLPGGATCGYYKYPLLLQAPLVRSNIIKALEENGVATGGSYWPPCHLQPVYKKEFGYKEGDFPIAEDILSRVVTLPIYAGMTDEEIAYVIDAVKRSIVITNPR</sequence>
<reference evidence="4 5" key="1">
    <citation type="journal article" date="2016" name="Nat. Commun.">
        <title>Thousands of microbial genomes shed light on interconnected biogeochemical processes in an aquifer system.</title>
        <authorList>
            <person name="Anantharaman K."/>
            <person name="Brown C.T."/>
            <person name="Hug L.A."/>
            <person name="Sharon I."/>
            <person name="Castelle C.J."/>
            <person name="Probst A.J."/>
            <person name="Thomas B.C."/>
            <person name="Singh A."/>
            <person name="Wilkins M.J."/>
            <person name="Karaoz U."/>
            <person name="Brodie E.L."/>
            <person name="Williams K.H."/>
            <person name="Hubbard S.S."/>
            <person name="Banfield J.F."/>
        </authorList>
    </citation>
    <scope>NUCLEOTIDE SEQUENCE [LARGE SCALE GENOMIC DNA]</scope>
</reference>
<dbReference type="Proteomes" id="UP000176576">
    <property type="component" value="Unassembled WGS sequence"/>
</dbReference>
<dbReference type="InterPro" id="IPR015422">
    <property type="entry name" value="PyrdxlP-dep_Trfase_small"/>
</dbReference>
<evidence type="ECO:0000256" key="2">
    <source>
        <dbReference type="PIRSR" id="PIRSR000390-2"/>
    </source>
</evidence>
<dbReference type="PANTHER" id="PTHR30244">
    <property type="entry name" value="TRANSAMINASE"/>
    <property type="match status" value="1"/>
</dbReference>
<dbReference type="InterPro" id="IPR015421">
    <property type="entry name" value="PyrdxlP-dep_Trfase_major"/>
</dbReference>
<dbReference type="GO" id="GO:0008483">
    <property type="term" value="F:transaminase activity"/>
    <property type="evidence" value="ECO:0007669"/>
    <property type="project" value="TreeGrafter"/>
</dbReference>
<proteinExistence type="inferred from homology"/>
<dbReference type="STRING" id="1802117.A3J54_01280"/>
<protein>
    <recommendedName>
        <fullName evidence="6">Aminotransferase DegT</fullName>
    </recommendedName>
</protein>
<dbReference type="EMBL" id="MHNN01000003">
    <property type="protein sequence ID" value="OGZ47220.1"/>
    <property type="molecule type" value="Genomic_DNA"/>
</dbReference>
<comment type="similarity">
    <text evidence="3">Belongs to the DegT/DnrJ/EryC1 family.</text>
</comment>
<evidence type="ECO:0008006" key="6">
    <source>
        <dbReference type="Google" id="ProtNLM"/>
    </source>
</evidence>
<dbReference type="Gene3D" id="3.90.1150.10">
    <property type="entry name" value="Aspartate Aminotransferase, domain 1"/>
    <property type="match status" value="1"/>
</dbReference>
<keyword evidence="2 3" id="KW-0663">Pyridoxal phosphate</keyword>
<dbReference type="SUPFAM" id="SSF53383">
    <property type="entry name" value="PLP-dependent transferases"/>
    <property type="match status" value="1"/>
</dbReference>
<dbReference type="GO" id="GO:0000271">
    <property type="term" value="P:polysaccharide biosynthetic process"/>
    <property type="evidence" value="ECO:0007669"/>
    <property type="project" value="TreeGrafter"/>
</dbReference>
<comment type="caution">
    <text evidence="4">The sequence shown here is derived from an EMBL/GenBank/DDBJ whole genome shotgun (WGS) entry which is preliminary data.</text>
</comment>
<dbReference type="Pfam" id="PF01041">
    <property type="entry name" value="DegT_DnrJ_EryC1"/>
    <property type="match status" value="1"/>
</dbReference>
<evidence type="ECO:0000313" key="4">
    <source>
        <dbReference type="EMBL" id="OGZ47220.1"/>
    </source>
</evidence>
<dbReference type="GO" id="GO:0030170">
    <property type="term" value="F:pyridoxal phosphate binding"/>
    <property type="evidence" value="ECO:0007669"/>
    <property type="project" value="TreeGrafter"/>
</dbReference>
<dbReference type="InterPro" id="IPR000653">
    <property type="entry name" value="DegT/StrS_aminotransferase"/>
</dbReference>
<dbReference type="AlphaFoldDB" id="A0A1G2GAZ6"/>
<accession>A0A1G2GAZ6</accession>